<proteinExistence type="inferred from homology"/>
<reference evidence="14" key="1">
    <citation type="journal article" date="2014" name="Int. J. Syst. Evol. Microbiol.">
        <title>Complete genome sequence of Corynebacterium casei LMG S-19264T (=DSM 44701T), isolated from a smear-ripened cheese.</title>
        <authorList>
            <consortium name="US DOE Joint Genome Institute (JGI-PGF)"/>
            <person name="Walter F."/>
            <person name="Albersmeier A."/>
            <person name="Kalinowski J."/>
            <person name="Ruckert C."/>
        </authorList>
    </citation>
    <scope>NUCLEOTIDE SEQUENCE</scope>
    <source>
        <strain evidence="14">JCM 18487</strain>
    </source>
</reference>
<dbReference type="GO" id="GO:0015297">
    <property type="term" value="F:antiporter activity"/>
    <property type="evidence" value="ECO:0007669"/>
    <property type="project" value="UniProtKB-KW"/>
</dbReference>
<dbReference type="InterPro" id="IPR002528">
    <property type="entry name" value="MATE_fam"/>
</dbReference>
<feature type="transmembrane region" description="Helical" evidence="13">
    <location>
        <begin position="63"/>
        <end position="83"/>
    </location>
</feature>
<evidence type="ECO:0000256" key="1">
    <source>
        <dbReference type="ARBA" id="ARBA00003408"/>
    </source>
</evidence>
<evidence type="ECO:0000256" key="4">
    <source>
        <dbReference type="ARBA" id="ARBA00020268"/>
    </source>
</evidence>
<feature type="transmembrane region" description="Helical" evidence="13">
    <location>
        <begin position="296"/>
        <end position="319"/>
    </location>
</feature>
<feature type="transmembrane region" description="Helical" evidence="13">
    <location>
        <begin position="155"/>
        <end position="172"/>
    </location>
</feature>
<feature type="transmembrane region" description="Helical" evidence="13">
    <location>
        <begin position="339"/>
        <end position="364"/>
    </location>
</feature>
<feature type="transmembrane region" description="Helical" evidence="13">
    <location>
        <begin position="33"/>
        <end position="57"/>
    </location>
</feature>
<evidence type="ECO:0000256" key="13">
    <source>
        <dbReference type="SAM" id="Phobius"/>
    </source>
</evidence>
<accession>A0A917K3P0</accession>
<dbReference type="CDD" id="cd13137">
    <property type="entry name" value="MATE_NorM_like"/>
    <property type="match status" value="1"/>
</dbReference>
<name>A0A917K3P0_9BACL</name>
<keyword evidence="6" id="KW-0050">Antiport</keyword>
<dbReference type="PANTHER" id="PTHR43298:SF2">
    <property type="entry name" value="FMN_FAD EXPORTER YEEO-RELATED"/>
    <property type="match status" value="1"/>
</dbReference>
<dbReference type="Pfam" id="PF01554">
    <property type="entry name" value="MatE"/>
    <property type="match status" value="2"/>
</dbReference>
<comment type="caution">
    <text evidence="14">The sequence shown here is derived from an EMBL/GenBank/DDBJ whole genome shotgun (WGS) entry which is preliminary data.</text>
</comment>
<dbReference type="RefSeq" id="WP_188881124.1">
    <property type="nucleotide sequence ID" value="NZ_BMOY01000006.1"/>
</dbReference>
<keyword evidence="8 13" id="KW-0812">Transmembrane</keyword>
<evidence type="ECO:0000256" key="10">
    <source>
        <dbReference type="ARBA" id="ARBA00023065"/>
    </source>
</evidence>
<comment type="function">
    <text evidence="1">Multidrug efflux pump.</text>
</comment>
<feature type="transmembrane region" description="Helical" evidence="13">
    <location>
        <begin position="436"/>
        <end position="458"/>
    </location>
</feature>
<feature type="transmembrane region" description="Helical" evidence="13">
    <location>
        <begin position="406"/>
        <end position="430"/>
    </location>
</feature>
<feature type="transmembrane region" description="Helical" evidence="13">
    <location>
        <begin position="113"/>
        <end position="135"/>
    </location>
</feature>
<dbReference type="EMBL" id="BMOY01000006">
    <property type="protein sequence ID" value="GGI99887.1"/>
    <property type="molecule type" value="Genomic_DNA"/>
</dbReference>
<dbReference type="PANTHER" id="PTHR43298">
    <property type="entry name" value="MULTIDRUG RESISTANCE PROTEIN NORM-RELATED"/>
    <property type="match status" value="1"/>
</dbReference>
<reference evidence="14" key="2">
    <citation type="submission" date="2020-09" db="EMBL/GenBank/DDBJ databases">
        <authorList>
            <person name="Sun Q."/>
            <person name="Ohkuma M."/>
        </authorList>
    </citation>
    <scope>NUCLEOTIDE SEQUENCE</scope>
    <source>
        <strain evidence="14">JCM 18487</strain>
    </source>
</reference>
<dbReference type="PIRSF" id="PIRSF006603">
    <property type="entry name" value="DinF"/>
    <property type="match status" value="1"/>
</dbReference>
<evidence type="ECO:0000256" key="7">
    <source>
        <dbReference type="ARBA" id="ARBA00022475"/>
    </source>
</evidence>
<dbReference type="NCBIfam" id="TIGR00797">
    <property type="entry name" value="matE"/>
    <property type="match status" value="1"/>
</dbReference>
<gene>
    <name evidence="14" type="ORF">GCM10010885_06470</name>
</gene>
<feature type="transmembrane region" description="Helical" evidence="13">
    <location>
        <begin position="214"/>
        <end position="238"/>
    </location>
</feature>
<dbReference type="AlphaFoldDB" id="A0A917K3P0"/>
<keyword evidence="9 13" id="KW-1133">Transmembrane helix</keyword>
<evidence type="ECO:0000313" key="14">
    <source>
        <dbReference type="EMBL" id="GGI99887.1"/>
    </source>
</evidence>
<organism evidence="14 15">
    <name type="scientific">Alicyclobacillus cellulosilyticus</name>
    <dbReference type="NCBI Taxonomy" id="1003997"/>
    <lineage>
        <taxon>Bacteria</taxon>
        <taxon>Bacillati</taxon>
        <taxon>Bacillota</taxon>
        <taxon>Bacilli</taxon>
        <taxon>Bacillales</taxon>
        <taxon>Alicyclobacillaceae</taxon>
        <taxon>Alicyclobacillus</taxon>
    </lineage>
</organism>
<protein>
    <recommendedName>
        <fullName evidence="4">Probable multidrug resistance protein NorM</fullName>
    </recommendedName>
    <alternativeName>
        <fullName evidence="12">Multidrug-efflux transporter</fullName>
    </alternativeName>
</protein>
<keyword evidence="5" id="KW-0813">Transport</keyword>
<keyword evidence="11 13" id="KW-0472">Membrane</keyword>
<keyword evidence="7" id="KW-1003">Cell membrane</keyword>
<evidence type="ECO:0000256" key="9">
    <source>
        <dbReference type="ARBA" id="ARBA00022989"/>
    </source>
</evidence>
<comment type="subcellular location">
    <subcellularLocation>
        <location evidence="2">Cell membrane</location>
        <topology evidence="2">Multi-pass membrane protein</topology>
    </subcellularLocation>
</comment>
<keyword evidence="15" id="KW-1185">Reference proteome</keyword>
<dbReference type="Proteomes" id="UP000637695">
    <property type="component" value="Unassembled WGS sequence"/>
</dbReference>
<evidence type="ECO:0000256" key="8">
    <source>
        <dbReference type="ARBA" id="ARBA00022692"/>
    </source>
</evidence>
<dbReference type="InterPro" id="IPR048279">
    <property type="entry name" value="MdtK-like"/>
</dbReference>
<evidence type="ECO:0000256" key="11">
    <source>
        <dbReference type="ARBA" id="ARBA00023136"/>
    </source>
</evidence>
<evidence type="ECO:0000256" key="2">
    <source>
        <dbReference type="ARBA" id="ARBA00004651"/>
    </source>
</evidence>
<feature type="transmembrane region" description="Helical" evidence="13">
    <location>
        <begin position="270"/>
        <end position="290"/>
    </location>
</feature>
<evidence type="ECO:0000256" key="6">
    <source>
        <dbReference type="ARBA" id="ARBA00022449"/>
    </source>
</evidence>
<evidence type="ECO:0000256" key="12">
    <source>
        <dbReference type="ARBA" id="ARBA00031636"/>
    </source>
</evidence>
<dbReference type="InterPro" id="IPR050222">
    <property type="entry name" value="MATE_MdtK"/>
</dbReference>
<keyword evidence="10" id="KW-0406">Ion transport</keyword>
<sequence length="487" mass="51992">MKRRPAGIWAGRAPLFSHREEGDGTVLALWKRILTLALPSIATFSSMTFTGMLTLVIVGRLGAAAITVVGISNIIMYNTWALFAGINEAVNYLVAQNYGEGTMREGNERMQAALWLSLGCSALVLLGSLALPAHIFAWMGANAQLVRDGAPYLQARMWAFAFSILSNVYFAYMRAVGDTKTPMYISLGTNVLLVTLTYGWTYGRFGLPQGGLTAAGLSMVVSEGIGFLLCLAVHYGLYHRRFATRAWYAVSPSQMAVVGRESVKLSAMELAMSLGMLVFTACITSLGTAAVAANEIALNILSLGFMPANGFGMAATIAVGQELGAGRPLVARRVGLHTVGLGVAFMALFSVFLLVCAGPVARIYTSDPKVVALAVGLIHLASAVQLFDGGGIIFGGGLRGVGDTTYLFRISALLNWLVFVPLTIVLTRFLHLGQTGAWVALCTLIVLMCFANGARYVWLRWEALLTVSAAQAGRDRRAAREDVLTPG</sequence>
<feature type="transmembrane region" description="Helical" evidence="13">
    <location>
        <begin position="184"/>
        <end position="202"/>
    </location>
</feature>
<comment type="similarity">
    <text evidence="3">Belongs to the multi antimicrobial extrusion (MATE) (TC 2.A.66.1) family.</text>
</comment>
<dbReference type="GO" id="GO:0006811">
    <property type="term" value="P:monoatomic ion transport"/>
    <property type="evidence" value="ECO:0007669"/>
    <property type="project" value="UniProtKB-KW"/>
</dbReference>
<evidence type="ECO:0000256" key="5">
    <source>
        <dbReference type="ARBA" id="ARBA00022448"/>
    </source>
</evidence>
<evidence type="ECO:0000256" key="3">
    <source>
        <dbReference type="ARBA" id="ARBA00010199"/>
    </source>
</evidence>
<evidence type="ECO:0000313" key="15">
    <source>
        <dbReference type="Proteomes" id="UP000637695"/>
    </source>
</evidence>
<dbReference type="GO" id="GO:0042910">
    <property type="term" value="F:xenobiotic transmembrane transporter activity"/>
    <property type="evidence" value="ECO:0007669"/>
    <property type="project" value="InterPro"/>
</dbReference>
<dbReference type="GO" id="GO:0005886">
    <property type="term" value="C:plasma membrane"/>
    <property type="evidence" value="ECO:0007669"/>
    <property type="project" value="UniProtKB-SubCell"/>
</dbReference>
<feature type="transmembrane region" description="Helical" evidence="13">
    <location>
        <begin position="370"/>
        <end position="394"/>
    </location>
</feature>